<evidence type="ECO:0000313" key="2">
    <source>
        <dbReference type="Proteomes" id="UP000792457"/>
    </source>
</evidence>
<dbReference type="Proteomes" id="UP000792457">
    <property type="component" value="Unassembled WGS sequence"/>
</dbReference>
<proteinExistence type="predicted"/>
<reference evidence="1" key="1">
    <citation type="submission" date="2013-04" db="EMBL/GenBank/DDBJ databases">
        <authorList>
            <person name="Qu J."/>
            <person name="Murali S.C."/>
            <person name="Bandaranaike D."/>
            <person name="Bellair M."/>
            <person name="Blankenburg K."/>
            <person name="Chao H."/>
            <person name="Dinh H."/>
            <person name="Doddapaneni H."/>
            <person name="Downs B."/>
            <person name="Dugan-Rocha S."/>
            <person name="Elkadiri S."/>
            <person name="Gnanaolivu R.D."/>
            <person name="Hernandez B."/>
            <person name="Javaid M."/>
            <person name="Jayaseelan J.C."/>
            <person name="Lee S."/>
            <person name="Li M."/>
            <person name="Ming W."/>
            <person name="Munidasa M."/>
            <person name="Muniz J."/>
            <person name="Nguyen L."/>
            <person name="Ongeri F."/>
            <person name="Osuji N."/>
            <person name="Pu L.-L."/>
            <person name="Puazo M."/>
            <person name="Qu C."/>
            <person name="Quiroz J."/>
            <person name="Raj R."/>
            <person name="Weissenberger G."/>
            <person name="Xin Y."/>
            <person name="Zou X."/>
            <person name="Han Y."/>
            <person name="Richards S."/>
            <person name="Worley K."/>
            <person name="Muzny D."/>
            <person name="Gibbs R."/>
        </authorList>
    </citation>
    <scope>NUCLEOTIDE SEQUENCE</scope>
    <source>
        <strain evidence="1">Sampled in the wild</strain>
    </source>
</reference>
<keyword evidence="2" id="KW-1185">Reference proteome</keyword>
<accession>A0A8K0KS70</accession>
<dbReference type="EMBL" id="KZ309676">
    <property type="protein sequence ID" value="KAG8239504.1"/>
    <property type="molecule type" value="Genomic_DNA"/>
</dbReference>
<name>A0A8K0KS70_LADFU</name>
<reference evidence="1" key="2">
    <citation type="submission" date="2017-10" db="EMBL/GenBank/DDBJ databases">
        <title>Ladona fulva Genome sequencing and assembly.</title>
        <authorList>
            <person name="Murali S."/>
            <person name="Richards S."/>
            <person name="Bandaranaike D."/>
            <person name="Bellair M."/>
            <person name="Blankenburg K."/>
            <person name="Chao H."/>
            <person name="Dinh H."/>
            <person name="Doddapaneni H."/>
            <person name="Dugan-Rocha S."/>
            <person name="Elkadiri S."/>
            <person name="Gnanaolivu R."/>
            <person name="Hernandez B."/>
            <person name="Skinner E."/>
            <person name="Javaid M."/>
            <person name="Lee S."/>
            <person name="Li M."/>
            <person name="Ming W."/>
            <person name="Munidasa M."/>
            <person name="Muniz J."/>
            <person name="Nguyen L."/>
            <person name="Hughes D."/>
            <person name="Osuji N."/>
            <person name="Pu L.-L."/>
            <person name="Puazo M."/>
            <person name="Qu C."/>
            <person name="Quiroz J."/>
            <person name="Raj R."/>
            <person name="Weissenberger G."/>
            <person name="Xin Y."/>
            <person name="Zou X."/>
            <person name="Han Y."/>
            <person name="Worley K."/>
            <person name="Muzny D."/>
            <person name="Gibbs R."/>
        </authorList>
    </citation>
    <scope>NUCLEOTIDE SEQUENCE</scope>
    <source>
        <strain evidence="1">Sampled in the wild</strain>
    </source>
</reference>
<evidence type="ECO:0000313" key="1">
    <source>
        <dbReference type="EMBL" id="KAG8239504.1"/>
    </source>
</evidence>
<protein>
    <submittedName>
        <fullName evidence="1">Uncharacterized protein</fullName>
    </submittedName>
</protein>
<sequence length="190" mass="20983">MFPTRNRAVCLVSSMQHRESLDNLTRKPKIIAFYNSTKGGLRSHKATTEAAIKEENVKCYNSHAVANQYRPNSPRNIGRSRRVPHICFTFILQGSPLTASRAATRILVGTSLLAAHFATASAASAVRSSMRKIMDSFTKTGYSYFEDLRSGCSKAIKEKIQLINGLDISIKQISHAVGEYGEPRGKLHSP</sequence>
<comment type="caution">
    <text evidence="1">The sequence shown here is derived from an EMBL/GenBank/DDBJ whole genome shotgun (WGS) entry which is preliminary data.</text>
</comment>
<dbReference type="AlphaFoldDB" id="A0A8K0KS70"/>
<gene>
    <name evidence="1" type="ORF">J437_LFUL018062</name>
</gene>
<feature type="non-terminal residue" evidence="1">
    <location>
        <position position="190"/>
    </location>
</feature>
<organism evidence="1 2">
    <name type="scientific">Ladona fulva</name>
    <name type="common">Scarce chaser dragonfly</name>
    <name type="synonym">Libellula fulva</name>
    <dbReference type="NCBI Taxonomy" id="123851"/>
    <lineage>
        <taxon>Eukaryota</taxon>
        <taxon>Metazoa</taxon>
        <taxon>Ecdysozoa</taxon>
        <taxon>Arthropoda</taxon>
        <taxon>Hexapoda</taxon>
        <taxon>Insecta</taxon>
        <taxon>Pterygota</taxon>
        <taxon>Palaeoptera</taxon>
        <taxon>Odonata</taxon>
        <taxon>Epiprocta</taxon>
        <taxon>Anisoptera</taxon>
        <taxon>Libelluloidea</taxon>
        <taxon>Libellulidae</taxon>
        <taxon>Ladona</taxon>
    </lineage>
</organism>